<dbReference type="OrthoDB" id="342281at2759"/>
<proteinExistence type="predicted"/>
<feature type="compositionally biased region" description="Low complexity" evidence="6">
    <location>
        <begin position="56"/>
        <end position="80"/>
    </location>
</feature>
<dbReference type="InterPro" id="IPR045119">
    <property type="entry name" value="SUN1-5"/>
</dbReference>
<feature type="region of interest" description="Disordered" evidence="6">
    <location>
        <begin position="27"/>
        <end position="131"/>
    </location>
</feature>
<feature type="coiled-coil region" evidence="5">
    <location>
        <begin position="493"/>
        <end position="520"/>
    </location>
</feature>
<evidence type="ECO:0000256" key="5">
    <source>
        <dbReference type="SAM" id="Coils"/>
    </source>
</evidence>
<feature type="domain" description="SUN" evidence="7">
    <location>
        <begin position="569"/>
        <end position="768"/>
    </location>
</feature>
<keyword evidence="4" id="KW-0472">Membrane</keyword>
<evidence type="ECO:0000256" key="1">
    <source>
        <dbReference type="ARBA" id="ARBA00004370"/>
    </source>
</evidence>
<feature type="region of interest" description="Disordered" evidence="6">
    <location>
        <begin position="146"/>
        <end position="174"/>
    </location>
</feature>
<protein>
    <recommendedName>
        <fullName evidence="7">SUN domain-containing protein</fullName>
    </recommendedName>
</protein>
<dbReference type="InterPro" id="IPR012919">
    <property type="entry name" value="SUN_dom"/>
</dbReference>
<dbReference type="GO" id="GO:0034993">
    <property type="term" value="C:meiotic nuclear membrane microtubule tethering complex"/>
    <property type="evidence" value="ECO:0007669"/>
    <property type="project" value="TreeGrafter"/>
</dbReference>
<keyword evidence="3" id="KW-1133">Transmembrane helix</keyword>
<accession>A0A8H7W6L7</accession>
<dbReference type="PANTHER" id="PTHR12911">
    <property type="entry name" value="SAD1/UNC-84-LIKE PROTEIN-RELATED"/>
    <property type="match status" value="1"/>
</dbReference>
<gene>
    <name evidence="8" type="ORF">IFR04_009637</name>
</gene>
<dbReference type="EMBL" id="JAFJYH010000160">
    <property type="protein sequence ID" value="KAG4417267.1"/>
    <property type="molecule type" value="Genomic_DNA"/>
</dbReference>
<feature type="region of interest" description="Disordered" evidence="6">
    <location>
        <begin position="200"/>
        <end position="221"/>
    </location>
</feature>
<organism evidence="8 9">
    <name type="scientific">Cadophora malorum</name>
    <dbReference type="NCBI Taxonomy" id="108018"/>
    <lineage>
        <taxon>Eukaryota</taxon>
        <taxon>Fungi</taxon>
        <taxon>Dikarya</taxon>
        <taxon>Ascomycota</taxon>
        <taxon>Pezizomycotina</taxon>
        <taxon>Leotiomycetes</taxon>
        <taxon>Helotiales</taxon>
        <taxon>Ploettnerulaceae</taxon>
        <taxon>Cadophora</taxon>
    </lineage>
</organism>
<comment type="caution">
    <text evidence="8">The sequence shown here is derived from an EMBL/GenBank/DDBJ whole genome shotgun (WGS) entry which is preliminary data.</text>
</comment>
<feature type="compositionally biased region" description="Polar residues" evidence="6">
    <location>
        <begin position="110"/>
        <end position="119"/>
    </location>
</feature>
<evidence type="ECO:0000256" key="4">
    <source>
        <dbReference type="ARBA" id="ARBA00023136"/>
    </source>
</evidence>
<dbReference type="PANTHER" id="PTHR12911:SF8">
    <property type="entry name" value="KLAROID PROTEIN-RELATED"/>
    <property type="match status" value="1"/>
</dbReference>
<dbReference type="AlphaFoldDB" id="A0A8H7W6L7"/>
<dbReference type="Pfam" id="PF07738">
    <property type="entry name" value="Sad1_UNC"/>
    <property type="match status" value="1"/>
</dbReference>
<sequence>MLLHPSVREDYLPLRFAHLQIDSARQSEASDDGLSEFSRINDPLPEHIPFDRAQVRSTHTMSTRRSTRGASRQASSRGASPAISTSDIPATPRRAANRRSSNALPAVGARQSTAYGSNTIPPPAADGPPVARGFNEVLEAELNPVSLPPRRAASNVSRARSTAHSPTPVVSERSFNDESGIFQRAGIESSPISVAEELGNIPELPEPNSDEEDSDTPPTSLEELNDRAERRAMEQMARNNGRAPIVRATNSSWYWNLLAGILQFLREVRDLIWAFFLDFIWYPFLGPATKLFLTKGLPLILAFAVGYGIVRAGSGVVSAVSSRSLPSLIPYSLRHPSDMFSPTDVQSINRRLNDLEYKVSRLSSRSSDLDPKALTTIQDMLPDLLVVKKDRYGNSVIPDNFWYALRDKIREDDVFSQAPVDVGKVSSGGHRIKDIEKEAQRLWDKYLKSNQAQLGELGNEDVVRQFPHLLEQNHIIPKTEVLQLIRQSWDDNKSEVRSEMSEMKRKLTHATQQISKLQHDFKDESKAIAYEVLKKFIPSGQIDALAASNLKSNLNYGLTRLNHFSKGTGAVIDPEYTSPQYVFPSMNVWFPKRTMRWLIGNSIPVPNSPDTALMKWEEHGDCWCSPSNADGFGPSLAVIMGSSIYPEQIVVEHIMSSASLEPGAAPKDMEILAWIPDSELFQAVSKMSDNIFNDNTVEPLRADNFVRIATFTYDIDAQENIQGFQTQLDMKALGAHTNKIIVRSKNNWSDGHVDYTCLYRVRVHGDVVASPGLF</sequence>
<dbReference type="Proteomes" id="UP000664132">
    <property type="component" value="Unassembled WGS sequence"/>
</dbReference>
<evidence type="ECO:0000256" key="2">
    <source>
        <dbReference type="ARBA" id="ARBA00022692"/>
    </source>
</evidence>
<dbReference type="Gene3D" id="2.60.120.260">
    <property type="entry name" value="Galactose-binding domain-like"/>
    <property type="match status" value="1"/>
</dbReference>
<evidence type="ECO:0000256" key="6">
    <source>
        <dbReference type="SAM" id="MobiDB-lite"/>
    </source>
</evidence>
<evidence type="ECO:0000313" key="9">
    <source>
        <dbReference type="Proteomes" id="UP000664132"/>
    </source>
</evidence>
<reference evidence="8" key="1">
    <citation type="submission" date="2021-02" db="EMBL/GenBank/DDBJ databases">
        <title>Genome sequence Cadophora malorum strain M34.</title>
        <authorList>
            <person name="Stefanovic E."/>
            <person name="Vu D."/>
            <person name="Scully C."/>
            <person name="Dijksterhuis J."/>
            <person name="Roader J."/>
            <person name="Houbraken J."/>
        </authorList>
    </citation>
    <scope>NUCLEOTIDE SEQUENCE</scope>
    <source>
        <strain evidence="8">M34</strain>
    </source>
</reference>
<evidence type="ECO:0000259" key="7">
    <source>
        <dbReference type="PROSITE" id="PS51469"/>
    </source>
</evidence>
<keyword evidence="2" id="KW-0812">Transmembrane</keyword>
<keyword evidence="5" id="KW-0175">Coiled coil</keyword>
<feature type="compositionally biased region" description="Low complexity" evidence="6">
    <location>
        <begin position="150"/>
        <end position="163"/>
    </location>
</feature>
<feature type="compositionally biased region" description="Basic and acidic residues" evidence="6">
    <location>
        <begin position="44"/>
        <end position="54"/>
    </location>
</feature>
<evidence type="ECO:0000313" key="8">
    <source>
        <dbReference type="EMBL" id="KAG4417267.1"/>
    </source>
</evidence>
<dbReference type="GO" id="GO:0043495">
    <property type="term" value="F:protein-membrane adaptor activity"/>
    <property type="evidence" value="ECO:0007669"/>
    <property type="project" value="TreeGrafter"/>
</dbReference>
<evidence type="ECO:0000256" key="3">
    <source>
        <dbReference type="ARBA" id="ARBA00022989"/>
    </source>
</evidence>
<comment type="subcellular location">
    <subcellularLocation>
        <location evidence="1">Membrane</location>
    </subcellularLocation>
</comment>
<keyword evidence="9" id="KW-1185">Reference proteome</keyword>
<dbReference type="PROSITE" id="PS51469">
    <property type="entry name" value="SUN"/>
    <property type="match status" value="1"/>
</dbReference>
<name>A0A8H7W6L7_9HELO</name>